<proteinExistence type="predicted"/>
<organism evidence="1 2">
    <name type="scientific">Pinibacter aurantiacus</name>
    <dbReference type="NCBI Taxonomy" id="2851599"/>
    <lineage>
        <taxon>Bacteria</taxon>
        <taxon>Pseudomonadati</taxon>
        <taxon>Bacteroidota</taxon>
        <taxon>Chitinophagia</taxon>
        <taxon>Chitinophagales</taxon>
        <taxon>Chitinophagaceae</taxon>
        <taxon>Pinibacter</taxon>
    </lineage>
</organism>
<evidence type="ECO:0000313" key="1">
    <source>
        <dbReference type="EMBL" id="MBV4357103.1"/>
    </source>
</evidence>
<name>A0A9E2S8Z3_9BACT</name>
<accession>A0A9E2S8Z3</accession>
<dbReference type="Proteomes" id="UP000812270">
    <property type="component" value="Unassembled WGS sequence"/>
</dbReference>
<keyword evidence="2" id="KW-1185">Reference proteome</keyword>
<comment type="caution">
    <text evidence="1">The sequence shown here is derived from an EMBL/GenBank/DDBJ whole genome shotgun (WGS) entry which is preliminary data.</text>
</comment>
<sequence length="50" mass="5732">MKKVKNDNKGAIIIKVDKKLDTYLKSNFVKQKVARANEILRTAGLPKFEK</sequence>
<dbReference type="RefSeq" id="WP_217790721.1">
    <property type="nucleotide sequence ID" value="NZ_JAHSPG010000003.1"/>
</dbReference>
<dbReference type="AlphaFoldDB" id="A0A9E2S8Z3"/>
<protein>
    <submittedName>
        <fullName evidence="1">Uncharacterized protein</fullName>
    </submittedName>
</protein>
<evidence type="ECO:0000313" key="2">
    <source>
        <dbReference type="Proteomes" id="UP000812270"/>
    </source>
</evidence>
<reference evidence="1" key="1">
    <citation type="submission" date="2021-06" db="EMBL/GenBank/DDBJ databases">
        <authorList>
            <person name="Huq M.A."/>
        </authorList>
    </citation>
    <scope>NUCLEOTIDE SEQUENCE</scope>
    <source>
        <strain evidence="1">MAH-26</strain>
    </source>
</reference>
<dbReference type="EMBL" id="JAHSPG010000003">
    <property type="protein sequence ID" value="MBV4357103.1"/>
    <property type="molecule type" value="Genomic_DNA"/>
</dbReference>
<gene>
    <name evidence="1" type="ORF">KTO63_08105</name>
</gene>